<sequence length="65" mass="7140">MNLNVKDGISLLSLKDHTMPSYIHTMPTQPLSTTTQTPRRNSAGDFVNSIIEGHVVFEKIGALES</sequence>
<dbReference type="EMBL" id="DS547123">
    <property type="protein sequence ID" value="EDR03661.1"/>
    <property type="molecule type" value="Genomic_DNA"/>
</dbReference>
<accession>B0DPD1</accession>
<organism evidence="3">
    <name type="scientific">Laccaria bicolor (strain S238N-H82 / ATCC MYA-4686)</name>
    <name type="common">Bicoloured deceiver</name>
    <name type="synonym">Laccaria laccata var. bicolor</name>
    <dbReference type="NCBI Taxonomy" id="486041"/>
    <lineage>
        <taxon>Eukaryota</taxon>
        <taxon>Fungi</taxon>
        <taxon>Dikarya</taxon>
        <taxon>Basidiomycota</taxon>
        <taxon>Agaricomycotina</taxon>
        <taxon>Agaricomycetes</taxon>
        <taxon>Agaricomycetidae</taxon>
        <taxon>Agaricales</taxon>
        <taxon>Agaricineae</taxon>
        <taxon>Hydnangiaceae</taxon>
        <taxon>Laccaria</taxon>
    </lineage>
</organism>
<evidence type="ECO:0000313" key="3">
    <source>
        <dbReference type="Proteomes" id="UP000001194"/>
    </source>
</evidence>
<keyword evidence="3" id="KW-1185">Reference proteome</keyword>
<dbReference type="InParanoid" id="B0DPD1"/>
<dbReference type="KEGG" id="lbc:LACBIDRAFT_307089"/>
<dbReference type="AlphaFoldDB" id="B0DPD1"/>
<dbReference type="Proteomes" id="UP000001194">
    <property type="component" value="Unassembled WGS sequence"/>
</dbReference>
<reference evidence="2 3" key="1">
    <citation type="journal article" date="2008" name="Nature">
        <title>The genome of Laccaria bicolor provides insights into mycorrhizal symbiosis.</title>
        <authorList>
            <person name="Martin F."/>
            <person name="Aerts A."/>
            <person name="Ahren D."/>
            <person name="Brun A."/>
            <person name="Danchin E.G.J."/>
            <person name="Duchaussoy F."/>
            <person name="Gibon J."/>
            <person name="Kohler A."/>
            <person name="Lindquist E."/>
            <person name="Pereda V."/>
            <person name="Salamov A."/>
            <person name="Shapiro H.J."/>
            <person name="Wuyts J."/>
            <person name="Blaudez D."/>
            <person name="Buee M."/>
            <person name="Brokstein P."/>
            <person name="Canbaeck B."/>
            <person name="Cohen D."/>
            <person name="Courty P.E."/>
            <person name="Coutinho P.M."/>
            <person name="Delaruelle C."/>
            <person name="Detter J.C."/>
            <person name="Deveau A."/>
            <person name="DiFazio S."/>
            <person name="Duplessis S."/>
            <person name="Fraissinet-Tachet L."/>
            <person name="Lucic E."/>
            <person name="Frey-Klett P."/>
            <person name="Fourrey C."/>
            <person name="Feussner I."/>
            <person name="Gay G."/>
            <person name="Grimwood J."/>
            <person name="Hoegger P.J."/>
            <person name="Jain P."/>
            <person name="Kilaru S."/>
            <person name="Labbe J."/>
            <person name="Lin Y.C."/>
            <person name="Legue V."/>
            <person name="Le Tacon F."/>
            <person name="Marmeisse R."/>
            <person name="Melayah D."/>
            <person name="Montanini B."/>
            <person name="Muratet M."/>
            <person name="Nehls U."/>
            <person name="Niculita-Hirzel H."/>
            <person name="Oudot-Le Secq M.P."/>
            <person name="Peter M."/>
            <person name="Quesneville H."/>
            <person name="Rajashekar B."/>
            <person name="Reich M."/>
            <person name="Rouhier N."/>
            <person name="Schmutz J."/>
            <person name="Yin T."/>
            <person name="Chalot M."/>
            <person name="Henrissat B."/>
            <person name="Kuees U."/>
            <person name="Lucas S."/>
            <person name="Van de Peer Y."/>
            <person name="Podila G.K."/>
            <person name="Polle A."/>
            <person name="Pukkila P.J."/>
            <person name="Richardson P.M."/>
            <person name="Rouze P."/>
            <person name="Sanders I.R."/>
            <person name="Stajich J.E."/>
            <person name="Tunlid A."/>
            <person name="Tuskan G."/>
            <person name="Grigoriev I.V."/>
        </authorList>
    </citation>
    <scope>NUCLEOTIDE SEQUENCE [LARGE SCALE GENOMIC DNA]</scope>
    <source>
        <strain evidence="3">S238N-H82 / ATCC MYA-4686</strain>
    </source>
</reference>
<protein>
    <submittedName>
        <fullName evidence="2">Predicted protein</fullName>
    </submittedName>
</protein>
<gene>
    <name evidence="2" type="ORF">LACBIDRAFT_307089</name>
</gene>
<proteinExistence type="predicted"/>
<dbReference type="RefSeq" id="XP_001885809.1">
    <property type="nucleotide sequence ID" value="XM_001885774.1"/>
</dbReference>
<evidence type="ECO:0000256" key="1">
    <source>
        <dbReference type="SAM" id="MobiDB-lite"/>
    </source>
</evidence>
<feature type="compositionally biased region" description="Low complexity" evidence="1">
    <location>
        <begin position="25"/>
        <end position="38"/>
    </location>
</feature>
<dbReference type="HOGENOM" id="CLU_2850104_0_0_1"/>
<name>B0DPD1_LACBS</name>
<evidence type="ECO:0000313" key="2">
    <source>
        <dbReference type="EMBL" id="EDR03661.1"/>
    </source>
</evidence>
<feature type="region of interest" description="Disordered" evidence="1">
    <location>
        <begin position="23"/>
        <end position="43"/>
    </location>
</feature>
<dbReference type="GeneID" id="6081452"/>